<dbReference type="RefSeq" id="WP_284306942.1">
    <property type="nucleotide sequence ID" value="NZ_BSPB01000005.1"/>
</dbReference>
<evidence type="ECO:0000313" key="2">
    <source>
        <dbReference type="Proteomes" id="UP001156903"/>
    </source>
</evidence>
<dbReference type="EMBL" id="BSPB01000005">
    <property type="protein sequence ID" value="GLS13595.1"/>
    <property type="molecule type" value="Genomic_DNA"/>
</dbReference>
<organism evidence="1 2">
    <name type="scientific">Hydrogenophaga electricum</name>
    <dbReference type="NCBI Taxonomy" id="1230953"/>
    <lineage>
        <taxon>Bacteria</taxon>
        <taxon>Pseudomonadati</taxon>
        <taxon>Pseudomonadota</taxon>
        <taxon>Betaproteobacteria</taxon>
        <taxon>Burkholderiales</taxon>
        <taxon>Comamonadaceae</taxon>
        <taxon>Hydrogenophaga</taxon>
    </lineage>
</organism>
<keyword evidence="2" id="KW-1185">Reference proteome</keyword>
<proteinExistence type="predicted"/>
<reference evidence="2" key="1">
    <citation type="journal article" date="2019" name="Int. J. Syst. Evol. Microbiol.">
        <title>The Global Catalogue of Microorganisms (GCM) 10K type strain sequencing project: providing services to taxonomists for standard genome sequencing and annotation.</title>
        <authorList>
            <consortium name="The Broad Institute Genomics Platform"/>
            <consortium name="The Broad Institute Genome Sequencing Center for Infectious Disease"/>
            <person name="Wu L."/>
            <person name="Ma J."/>
        </authorList>
    </citation>
    <scope>NUCLEOTIDE SEQUENCE [LARGE SCALE GENOMIC DNA]</scope>
    <source>
        <strain evidence="2">NBRC 109341</strain>
    </source>
</reference>
<name>A0ABQ6C130_9BURK</name>
<accession>A0ABQ6C130</accession>
<comment type="caution">
    <text evidence="1">The sequence shown here is derived from an EMBL/GenBank/DDBJ whole genome shotgun (WGS) entry which is preliminary data.</text>
</comment>
<sequence length="259" mass="27520">MNDGLMAVDTIPLPTPYELGSMSTQTLRGELAKSLTMSARHLQHLALIWAELEKRGEDLSDLRTGLAVYLPMIAAGRLDAEAVIRFAGQPTVLRSLANLPVERQHALALGGTVPVLTVNAAGEYQSTELPAHTLTAAQARLVFSGDSIRSPAEQRAVLESARVSAQRRPRPGPDSRVRYDAKADVIRIGRSSATVGEVAAAIASGALSAEHDGPAPVLDAGMLIRLTESEHRMIKARAAEAGVSQQDLVRNMLKAALAV</sequence>
<evidence type="ECO:0008006" key="3">
    <source>
        <dbReference type="Google" id="ProtNLM"/>
    </source>
</evidence>
<protein>
    <recommendedName>
        <fullName evidence="3">Ribbon-helix-helix protein CopG domain-containing protein</fullName>
    </recommendedName>
</protein>
<gene>
    <name evidence="1" type="ORF">GCM10007935_10250</name>
</gene>
<evidence type="ECO:0000313" key="1">
    <source>
        <dbReference type="EMBL" id="GLS13595.1"/>
    </source>
</evidence>
<dbReference type="Proteomes" id="UP001156903">
    <property type="component" value="Unassembled WGS sequence"/>
</dbReference>